<dbReference type="Proteomes" id="UP000198767">
    <property type="component" value="Unassembled WGS sequence"/>
</dbReference>
<feature type="transmembrane region" description="Helical" evidence="7">
    <location>
        <begin position="195"/>
        <end position="220"/>
    </location>
</feature>
<feature type="transmembrane region" description="Helical" evidence="7">
    <location>
        <begin position="163"/>
        <end position="183"/>
    </location>
</feature>
<evidence type="ECO:0000256" key="4">
    <source>
        <dbReference type="ARBA" id="ARBA00022989"/>
    </source>
</evidence>
<feature type="transmembrane region" description="Helical" evidence="7">
    <location>
        <begin position="20"/>
        <end position="42"/>
    </location>
</feature>
<evidence type="ECO:0000256" key="7">
    <source>
        <dbReference type="SAM" id="Phobius"/>
    </source>
</evidence>
<dbReference type="AlphaFoldDB" id="A0A1G5RJS9"/>
<name>A0A1G5RJS9_9RHOB</name>
<dbReference type="RefSeq" id="WP_090221100.1">
    <property type="nucleotide sequence ID" value="NZ_FMWG01000017.1"/>
</dbReference>
<evidence type="ECO:0000256" key="6">
    <source>
        <dbReference type="SAM" id="MobiDB-lite"/>
    </source>
</evidence>
<organism evidence="8 9">
    <name type="scientific">Epibacterium ulvae</name>
    <dbReference type="NCBI Taxonomy" id="1156985"/>
    <lineage>
        <taxon>Bacteria</taxon>
        <taxon>Pseudomonadati</taxon>
        <taxon>Pseudomonadota</taxon>
        <taxon>Alphaproteobacteria</taxon>
        <taxon>Rhodobacterales</taxon>
        <taxon>Roseobacteraceae</taxon>
        <taxon>Epibacterium</taxon>
    </lineage>
</organism>
<protein>
    <submittedName>
        <fullName evidence="8">Type IV secretion system protein VirB6</fullName>
    </submittedName>
</protein>
<evidence type="ECO:0000256" key="2">
    <source>
        <dbReference type="ARBA" id="ARBA00007802"/>
    </source>
</evidence>
<comment type="similarity">
    <text evidence="2">Belongs to the TrbL/VirB6 family.</text>
</comment>
<comment type="subcellular location">
    <subcellularLocation>
        <location evidence="1">Membrane</location>
        <topology evidence="1">Multi-pass membrane protein</topology>
    </subcellularLocation>
</comment>
<feature type="transmembrane region" description="Helical" evidence="7">
    <location>
        <begin position="138"/>
        <end position="157"/>
    </location>
</feature>
<dbReference type="GO" id="GO:0030255">
    <property type="term" value="P:protein secretion by the type IV secretion system"/>
    <property type="evidence" value="ECO:0007669"/>
    <property type="project" value="InterPro"/>
</dbReference>
<keyword evidence="3 7" id="KW-0812">Transmembrane</keyword>
<feature type="transmembrane region" description="Helical" evidence="7">
    <location>
        <begin position="232"/>
        <end position="259"/>
    </location>
</feature>
<evidence type="ECO:0000256" key="3">
    <source>
        <dbReference type="ARBA" id="ARBA00022692"/>
    </source>
</evidence>
<evidence type="ECO:0000256" key="5">
    <source>
        <dbReference type="ARBA" id="ARBA00023136"/>
    </source>
</evidence>
<evidence type="ECO:0000313" key="9">
    <source>
        <dbReference type="Proteomes" id="UP000198767"/>
    </source>
</evidence>
<evidence type="ECO:0000313" key="8">
    <source>
        <dbReference type="EMBL" id="SCZ73509.1"/>
    </source>
</evidence>
<keyword evidence="5 7" id="KW-0472">Membrane</keyword>
<dbReference type="STRING" id="1156985.SAMN04488118_11744"/>
<proteinExistence type="inferred from homology"/>
<dbReference type="GO" id="GO:0016020">
    <property type="term" value="C:membrane"/>
    <property type="evidence" value="ECO:0007669"/>
    <property type="project" value="UniProtKB-SubCell"/>
</dbReference>
<feature type="region of interest" description="Disordered" evidence="6">
    <location>
        <begin position="272"/>
        <end position="293"/>
    </location>
</feature>
<dbReference type="EMBL" id="FMWG01000017">
    <property type="protein sequence ID" value="SCZ73509.1"/>
    <property type="molecule type" value="Genomic_DNA"/>
</dbReference>
<dbReference type="Pfam" id="PF04610">
    <property type="entry name" value="TrbL"/>
    <property type="match status" value="1"/>
</dbReference>
<dbReference type="OrthoDB" id="7854576at2"/>
<gene>
    <name evidence="8" type="ORF">SAMN04488118_11744</name>
</gene>
<keyword evidence="9" id="KW-1185">Reference proteome</keyword>
<evidence type="ECO:0000256" key="1">
    <source>
        <dbReference type="ARBA" id="ARBA00004141"/>
    </source>
</evidence>
<dbReference type="InterPro" id="IPR007688">
    <property type="entry name" value="Conjugal_tfr_TrbL/VirB6"/>
</dbReference>
<keyword evidence="4 7" id="KW-1133">Transmembrane helix</keyword>
<reference evidence="8 9" key="1">
    <citation type="submission" date="2016-10" db="EMBL/GenBank/DDBJ databases">
        <authorList>
            <person name="de Groot N.N."/>
        </authorList>
    </citation>
    <scope>NUCLEOTIDE SEQUENCE [LARGE SCALE GENOMIC DNA]</scope>
    <source>
        <strain evidence="8 9">U95</strain>
    </source>
</reference>
<sequence>MIQQLYDSLIGAFTQQTDAIAANMSGALAAPLTAAMLLYLILYGIAIMKGAIQEPILDFAIRGIKLAIIWNLVTSAGEYTQWVSSTINQGIPEFVNSITGGSGTVPGDSVMRQADIFASAAAERHAAEGWTGALIGEVVYYFIMGYALLFAGISLAASLATTFFLSLMAAVGPLFICFALFDTTRGWFFAWLGQILNFALVKLLVIVLAVVMVGLIANIAAQTNGVDATGAYFVFLIGLTCGVIFFLLIPSVAAGLSAGAQASTGMLQRAVERSLGKPPSGGGGNPGGSATRR</sequence>
<accession>A0A1G5RJS9</accession>